<dbReference type="PROSITE" id="PS50297">
    <property type="entry name" value="ANK_REP_REGION"/>
    <property type="match status" value="1"/>
</dbReference>
<dbReference type="PROSITE" id="PS50088">
    <property type="entry name" value="ANK_REPEAT"/>
    <property type="match status" value="1"/>
</dbReference>
<evidence type="ECO:0000313" key="4">
    <source>
        <dbReference type="Proteomes" id="UP000241365"/>
    </source>
</evidence>
<organism evidence="3 4">
    <name type="scientific">Powai lake megavirus</name>
    <dbReference type="NCBI Taxonomy" id="1842663"/>
    <lineage>
        <taxon>Viruses</taxon>
        <taxon>Varidnaviria</taxon>
        <taxon>Bamfordvirae</taxon>
        <taxon>Nucleocytoviricota</taxon>
        <taxon>Megaviricetes</taxon>
        <taxon>Imitervirales</taxon>
        <taxon>Mimiviridae</taxon>
        <taxon>Megamimivirinae</taxon>
        <taxon>Megavirus</taxon>
        <taxon>Megavirus powaiense</taxon>
    </lineage>
</organism>
<keyword evidence="1" id="KW-0677">Repeat</keyword>
<sequence length="149" mass="16760">MSDNINQENNQIADIIDIIDFVPDNIEPDKISDEKIAVDFINDIGPAFNDIFSDFNIVINNKTYDNIVNTAYDIRQLYDPKMTSLMVACHISNHDDCLDIVKQLLKVGMQVNLTNSQGLTALDMATKNNNTKIIKCLLDYGATMNTNIE</sequence>
<dbReference type="Proteomes" id="UP000241365">
    <property type="component" value="Segment"/>
</dbReference>
<dbReference type="InterPro" id="IPR002110">
    <property type="entry name" value="Ankyrin_rpt"/>
</dbReference>
<dbReference type="EMBL" id="KU877344">
    <property type="protein sequence ID" value="ANB50272.1"/>
    <property type="molecule type" value="Genomic_DNA"/>
</dbReference>
<dbReference type="SMART" id="SM00248">
    <property type="entry name" value="ANK"/>
    <property type="match status" value="2"/>
</dbReference>
<reference evidence="3 4" key="1">
    <citation type="journal article" date="2016" name="Genome Announc.">
        <title>Complete Genome Sequence of a New Megavirus Family Member Isolated from an Inland Water Lake for the First Time in India.</title>
        <authorList>
            <person name="Chatterjee A."/>
            <person name="Ali F."/>
            <person name="Bange D."/>
            <person name="Kondabagil K."/>
        </authorList>
    </citation>
    <scope>NUCLEOTIDE SEQUENCE [LARGE SCALE GENOMIC DNA]</scope>
    <source>
        <strain evidence="3">1</strain>
    </source>
</reference>
<dbReference type="GeneID" id="80512634"/>
<dbReference type="InterPro" id="IPR036770">
    <property type="entry name" value="Ankyrin_rpt-contain_sf"/>
</dbReference>
<accession>A0A167R3H2</accession>
<name>A0A167R3H2_9VIRU</name>
<dbReference type="SUPFAM" id="SSF48403">
    <property type="entry name" value="Ankyrin repeat"/>
    <property type="match status" value="1"/>
</dbReference>
<dbReference type="PANTHER" id="PTHR24198:SF165">
    <property type="entry name" value="ANKYRIN REPEAT-CONTAINING PROTEIN-RELATED"/>
    <property type="match status" value="1"/>
</dbReference>
<dbReference type="RefSeq" id="YP_010776023.1">
    <property type="nucleotide sequence ID" value="NC_075034.1"/>
</dbReference>
<dbReference type="PANTHER" id="PTHR24198">
    <property type="entry name" value="ANKYRIN REPEAT AND PROTEIN KINASE DOMAIN-CONTAINING PROTEIN"/>
    <property type="match status" value="1"/>
</dbReference>
<evidence type="ECO:0000256" key="2">
    <source>
        <dbReference type="ARBA" id="ARBA00023043"/>
    </source>
</evidence>
<evidence type="ECO:0000256" key="1">
    <source>
        <dbReference type="ARBA" id="ARBA00022737"/>
    </source>
</evidence>
<keyword evidence="2" id="KW-0040">ANK repeat</keyword>
<dbReference type="Gene3D" id="1.25.40.20">
    <property type="entry name" value="Ankyrin repeat-containing domain"/>
    <property type="match status" value="1"/>
</dbReference>
<dbReference type="KEGG" id="vg:80512634"/>
<keyword evidence="4" id="KW-1185">Reference proteome</keyword>
<protein>
    <submittedName>
        <fullName evidence="3">Putative ankyrin repeat protein</fullName>
    </submittedName>
</protein>
<proteinExistence type="predicted"/>
<evidence type="ECO:0000313" key="3">
    <source>
        <dbReference type="EMBL" id="ANB50272.1"/>
    </source>
</evidence>
<dbReference type="Pfam" id="PF12796">
    <property type="entry name" value="Ank_2"/>
    <property type="match status" value="1"/>
</dbReference>